<comment type="similarity">
    <text evidence="2">Belongs to the IFT46 family.</text>
</comment>
<dbReference type="GO" id="GO:0005815">
    <property type="term" value="C:microtubule organizing center"/>
    <property type="evidence" value="ECO:0000318"/>
    <property type="project" value="GO_Central"/>
</dbReference>
<evidence type="ECO:0000256" key="1">
    <source>
        <dbReference type="ARBA" id="ARBA00004120"/>
    </source>
</evidence>
<dbReference type="GO" id="GO:0060271">
    <property type="term" value="P:cilium assembly"/>
    <property type="evidence" value="ECO:0000318"/>
    <property type="project" value="GO_Central"/>
</dbReference>
<dbReference type="HOGENOM" id="CLU_995574_0_0_1"/>
<evidence type="ECO:0000256" key="4">
    <source>
        <dbReference type="ARBA" id="ARBA00023069"/>
    </source>
</evidence>
<dbReference type="GO" id="GO:0042073">
    <property type="term" value="P:intraciliary transport"/>
    <property type="evidence" value="ECO:0000318"/>
    <property type="project" value="GO_Central"/>
</dbReference>
<comment type="subcellular location">
    <subcellularLocation>
        <location evidence="1">Cytoplasm</location>
        <location evidence="1">Cytoskeleton</location>
        <location evidence="1">Cilium basal body</location>
    </subcellularLocation>
</comment>
<proteinExistence type="inferred from homology"/>
<sequence length="280" mass="33309">MKSNSQQCKKALISKREQNYIIDDELADDSTIFEQTTQSFSEISEFDSKQQFQIKHWYIWLIIENKNRRITKCKRVKFSMKIQHNTFNNINQNILNLMQNQSLSYQITYLLQIQLKMAYQYKDQMANLIIMAYMMWQQDINQIKEGSTLESPSQQRLKDTIRHIETSKKGGDIEPTKAESKNRNNRRKKFKKEFSLMRTFKKISKIYLRQFHCILNSFFRYTPEQIKVEPHLKPFIPEYIPSVLGPDAMLKIPRPDGMKDNLGLTVLDERLVKGIYMQGN</sequence>
<dbReference type="STRING" id="5888.A0EBZ5"/>
<dbReference type="PANTHER" id="PTHR13376:SF0">
    <property type="entry name" value="INTRAFLAGELLAR TRANSPORT PROTEIN 46 HOMOLOG"/>
    <property type="match status" value="1"/>
</dbReference>
<feature type="region of interest" description="Disordered" evidence="7">
    <location>
        <begin position="166"/>
        <end position="187"/>
    </location>
</feature>
<dbReference type="GeneID" id="5045994"/>
<dbReference type="PANTHER" id="PTHR13376">
    <property type="entry name" value="INTRAFLAGELLAR TRANSPORT PROTEIN 46 HOMOLOG"/>
    <property type="match status" value="1"/>
</dbReference>
<keyword evidence="3" id="KW-0963">Cytoplasm</keyword>
<dbReference type="Pfam" id="PF12317">
    <property type="entry name" value="IFT46_B_C"/>
    <property type="match status" value="1"/>
</dbReference>
<dbReference type="KEGG" id="ptm:GSPATT00025548001"/>
<dbReference type="AlphaFoldDB" id="A0EBZ5"/>
<keyword evidence="5" id="KW-0206">Cytoskeleton</keyword>
<keyword evidence="6" id="KW-0966">Cell projection</keyword>
<feature type="compositionally biased region" description="Basic and acidic residues" evidence="7">
    <location>
        <begin position="166"/>
        <end position="182"/>
    </location>
</feature>
<dbReference type="EMBL" id="CT868670">
    <property type="protein sequence ID" value="CAK92812.1"/>
    <property type="molecule type" value="Genomic_DNA"/>
</dbReference>
<evidence type="ECO:0000256" key="3">
    <source>
        <dbReference type="ARBA" id="ARBA00022490"/>
    </source>
</evidence>
<evidence type="ECO:0000313" key="9">
    <source>
        <dbReference type="Proteomes" id="UP000000600"/>
    </source>
</evidence>
<dbReference type="OrthoDB" id="2119217at2759"/>
<gene>
    <name evidence="8" type="ORF">GSPATT00025548001</name>
</gene>
<dbReference type="GO" id="GO:0030992">
    <property type="term" value="C:intraciliary transport particle B"/>
    <property type="evidence" value="ECO:0000318"/>
    <property type="project" value="GO_Central"/>
</dbReference>
<evidence type="ECO:0000256" key="6">
    <source>
        <dbReference type="ARBA" id="ARBA00023273"/>
    </source>
</evidence>
<accession>A0EBZ5</accession>
<dbReference type="RefSeq" id="XP_001460209.1">
    <property type="nucleotide sequence ID" value="XM_001460172.1"/>
</dbReference>
<dbReference type="GO" id="GO:0031514">
    <property type="term" value="C:motile cilium"/>
    <property type="evidence" value="ECO:0000318"/>
    <property type="project" value="GO_Central"/>
</dbReference>
<evidence type="ECO:0000256" key="7">
    <source>
        <dbReference type="SAM" id="MobiDB-lite"/>
    </source>
</evidence>
<protein>
    <submittedName>
        <fullName evidence="8">Uncharacterized protein</fullName>
    </submittedName>
</protein>
<organism evidence="8 9">
    <name type="scientific">Paramecium tetraurelia</name>
    <dbReference type="NCBI Taxonomy" id="5888"/>
    <lineage>
        <taxon>Eukaryota</taxon>
        <taxon>Sar</taxon>
        <taxon>Alveolata</taxon>
        <taxon>Ciliophora</taxon>
        <taxon>Intramacronucleata</taxon>
        <taxon>Oligohymenophorea</taxon>
        <taxon>Peniculida</taxon>
        <taxon>Parameciidae</taxon>
        <taxon>Paramecium</taxon>
    </lineage>
</organism>
<evidence type="ECO:0000256" key="5">
    <source>
        <dbReference type="ARBA" id="ARBA00023212"/>
    </source>
</evidence>
<dbReference type="InParanoid" id="A0EBZ5"/>
<keyword evidence="9" id="KW-1185">Reference proteome</keyword>
<keyword evidence="4" id="KW-0969">Cilium</keyword>
<dbReference type="Proteomes" id="UP000000600">
    <property type="component" value="Unassembled WGS sequence"/>
</dbReference>
<name>A0EBZ5_PARTE</name>
<reference evidence="8 9" key="1">
    <citation type="journal article" date="2006" name="Nature">
        <title>Global trends of whole-genome duplications revealed by the ciliate Paramecium tetraurelia.</title>
        <authorList>
            <consortium name="Genoscope"/>
            <person name="Aury J.-M."/>
            <person name="Jaillon O."/>
            <person name="Duret L."/>
            <person name="Noel B."/>
            <person name="Jubin C."/>
            <person name="Porcel B.M."/>
            <person name="Segurens B."/>
            <person name="Daubin V."/>
            <person name="Anthouard V."/>
            <person name="Aiach N."/>
            <person name="Arnaiz O."/>
            <person name="Billaut A."/>
            <person name="Beisson J."/>
            <person name="Blanc I."/>
            <person name="Bouhouche K."/>
            <person name="Camara F."/>
            <person name="Duharcourt S."/>
            <person name="Guigo R."/>
            <person name="Gogendeau D."/>
            <person name="Katinka M."/>
            <person name="Keller A.-M."/>
            <person name="Kissmehl R."/>
            <person name="Klotz C."/>
            <person name="Koll F."/>
            <person name="Le Moue A."/>
            <person name="Lepere C."/>
            <person name="Malinsky S."/>
            <person name="Nowacki M."/>
            <person name="Nowak J.K."/>
            <person name="Plattner H."/>
            <person name="Poulain J."/>
            <person name="Ruiz F."/>
            <person name="Serrano V."/>
            <person name="Zagulski M."/>
            <person name="Dessen P."/>
            <person name="Betermier M."/>
            <person name="Weissenbach J."/>
            <person name="Scarpelli C."/>
            <person name="Schachter V."/>
            <person name="Sperling L."/>
            <person name="Meyer E."/>
            <person name="Cohen J."/>
            <person name="Wincker P."/>
        </authorList>
    </citation>
    <scope>NUCLEOTIDE SEQUENCE [LARGE SCALE GENOMIC DNA]</scope>
    <source>
        <strain evidence="8 9">Stock d4-2</strain>
    </source>
</reference>
<evidence type="ECO:0000313" key="8">
    <source>
        <dbReference type="EMBL" id="CAK92812.1"/>
    </source>
</evidence>
<evidence type="ECO:0000256" key="2">
    <source>
        <dbReference type="ARBA" id="ARBA00007700"/>
    </source>
</evidence>
<dbReference type="InterPro" id="IPR022088">
    <property type="entry name" value="Intraflagellar_transp_cmplxB"/>
</dbReference>